<feature type="region of interest" description="Disordered" evidence="5">
    <location>
        <begin position="956"/>
        <end position="977"/>
    </location>
</feature>
<comment type="subcellular location">
    <subcellularLocation>
        <location evidence="1">Nucleus</location>
    </subcellularLocation>
</comment>
<dbReference type="STRING" id="556484.B7FSR4"/>
<feature type="repeat" description="TPR" evidence="4">
    <location>
        <begin position="641"/>
        <end position="674"/>
    </location>
</feature>
<evidence type="ECO:0000313" key="9">
    <source>
        <dbReference type="Proteomes" id="UP000000759"/>
    </source>
</evidence>
<dbReference type="SUPFAM" id="SSF48452">
    <property type="entry name" value="TPR-like"/>
    <property type="match status" value="2"/>
</dbReference>
<dbReference type="GO" id="GO:0003729">
    <property type="term" value="F:mRNA binding"/>
    <property type="evidence" value="ECO:0007669"/>
    <property type="project" value="InterPro"/>
</dbReference>
<evidence type="ECO:0000256" key="3">
    <source>
        <dbReference type="ARBA" id="ARBA00023242"/>
    </source>
</evidence>
<feature type="domain" description="Pre-mRNA-splicing factor Syf1/CRNKL1-like C-terminal HAT-repeats" evidence="7">
    <location>
        <begin position="710"/>
        <end position="867"/>
    </location>
</feature>
<feature type="region of interest" description="Disordered" evidence="5">
    <location>
        <begin position="79"/>
        <end position="207"/>
    </location>
</feature>
<feature type="compositionally biased region" description="Low complexity" evidence="5">
    <location>
        <begin position="87"/>
        <end position="101"/>
    </location>
</feature>
<dbReference type="InterPro" id="IPR003107">
    <property type="entry name" value="HAT"/>
</dbReference>
<feature type="repeat" description="TPR" evidence="4">
    <location>
        <begin position="607"/>
        <end position="640"/>
    </location>
</feature>
<dbReference type="InterPro" id="IPR011990">
    <property type="entry name" value="TPR-like_helical_dom_sf"/>
</dbReference>
<keyword evidence="6" id="KW-0472">Membrane</keyword>
<dbReference type="eggNOG" id="KOG1124">
    <property type="taxonomic scope" value="Eukaryota"/>
</dbReference>
<sequence>MALMVQQQGQNRRRIISSTHHLTIVSNTSDTPPTLLRQTACFMIPTISAGLRWSSCAVVVVGVVALLSFSPSTLALVVPQAPGRPRSGTTSTGFGKSSSQSIVPRPSHCRTRRTATWMVLTPPSQRQPTPSVSQSSRPSRSTTLSTTSPPQGTPVQSASENTDSTSGSTGTGQARPKSATRSSCSSSSSTRLHARNNNLLKRKNYQRNFIPESEREVKTLRRSRQAKYEQLKSGSDVAPNIWSFESLFPDPVWDETSVQRDLYQIKERDEKQKQRLAFQKNATDGINSNNIRQKKDPVVDSTKLREKRDSLVNPKMRSPSYGGSSVMRLWREPKLSSLESPSMESNRALPTRKNTIPNSISKTSSESIANVRPNEKLHNMSNVLTMTTSSNSNNKTKPAKVDADLTRLVRDRIFGYRRTKTGQLQYDTSLMGDGAVQFRDGVRLSNPLRVNADRLNYLAKKELQHGRVEEAQELYTIALQIDPRDGRAYLGMSRCASRRRDFKLAKVWLQTGISNAVSVNENTMQADRGANPFLLQALGCLEENSGRLSEAEALYIAAAKSRPTHAAAWVSLGQLRIRKLGQSANAGRVCFQSAEREWQRASLPPSAHVYTAWAALECEANDIRRARQLYKAALDVDPRSSVAWLQLGVMEADEENWNEAETCFETALKFDRRNSRLLQAYALMETKRPNGNSRKAIGLLERALKANPRDAGVLQAYALYVAELGDVDAARDLLRRGAEANKRHAPVWQAWAVLETRHGNVQEARSIFQEGIWACAQLTGGQSGGYRCARLWQAWGVLEAREGDAAAARRCFSRALDADSRNVAAVTAWALMEEEFGNVRDARAIYERSLRLFAAGSGEKTSIWRNYELMEQRLGHVAAAQNVYQRSMREAITVSDEIADNIVGLSAKSTTPLPDLTNVLSRSSDEVEVLRWEGQSKSSLGGEVWLNDRAIEGKVPFDMKTNQRRNKKTDKKYNQTP</sequence>
<feature type="compositionally biased region" description="Low complexity" evidence="5">
    <location>
        <begin position="121"/>
        <end position="154"/>
    </location>
</feature>
<keyword evidence="6" id="KW-0812">Transmembrane</keyword>
<dbReference type="Pfam" id="PF23231">
    <property type="entry name" value="HAT_Syf1_CNRKL1_C"/>
    <property type="match status" value="1"/>
</dbReference>
<feature type="region of interest" description="Disordered" evidence="5">
    <location>
        <begin position="280"/>
        <end position="324"/>
    </location>
</feature>
<keyword evidence="3" id="KW-0539">Nucleus</keyword>
<dbReference type="KEGG" id="pti:PHATRDRAFT_43587"/>
<dbReference type="Gene3D" id="1.25.40.10">
    <property type="entry name" value="Tetratricopeptide repeat domain"/>
    <property type="match status" value="3"/>
</dbReference>
<keyword evidence="6" id="KW-1133">Transmembrane helix</keyword>
<dbReference type="RefSeq" id="XP_002177710.1">
    <property type="nucleotide sequence ID" value="XM_002177674.1"/>
</dbReference>
<dbReference type="EMBL" id="CM000606">
    <property type="protein sequence ID" value="EEC50524.1"/>
    <property type="molecule type" value="Genomic_DNA"/>
</dbReference>
<keyword evidence="9" id="KW-1185">Reference proteome</keyword>
<dbReference type="PANTHER" id="PTHR44917:SF1">
    <property type="entry name" value="PROTEIN HIGH CHLOROPHYLL FLUORESCENT 107"/>
    <property type="match status" value="1"/>
</dbReference>
<dbReference type="InterPro" id="IPR019734">
    <property type="entry name" value="TPR_rpt"/>
</dbReference>
<keyword evidence="2" id="KW-0677">Repeat</keyword>
<reference evidence="8 9" key="1">
    <citation type="journal article" date="2008" name="Nature">
        <title>The Phaeodactylum genome reveals the evolutionary history of diatom genomes.</title>
        <authorList>
            <person name="Bowler C."/>
            <person name="Allen A.E."/>
            <person name="Badger J.H."/>
            <person name="Grimwood J."/>
            <person name="Jabbari K."/>
            <person name="Kuo A."/>
            <person name="Maheswari U."/>
            <person name="Martens C."/>
            <person name="Maumus F."/>
            <person name="Otillar R.P."/>
            <person name="Rayko E."/>
            <person name="Salamov A."/>
            <person name="Vandepoele K."/>
            <person name="Beszteri B."/>
            <person name="Gruber A."/>
            <person name="Heijde M."/>
            <person name="Katinka M."/>
            <person name="Mock T."/>
            <person name="Valentin K."/>
            <person name="Verret F."/>
            <person name="Berges J.A."/>
            <person name="Brownlee C."/>
            <person name="Cadoret J.P."/>
            <person name="Chiovitti A."/>
            <person name="Choi C.J."/>
            <person name="Coesel S."/>
            <person name="De Martino A."/>
            <person name="Detter J.C."/>
            <person name="Durkin C."/>
            <person name="Falciatore A."/>
            <person name="Fournet J."/>
            <person name="Haruta M."/>
            <person name="Huysman M.J."/>
            <person name="Jenkins B.D."/>
            <person name="Jiroutova K."/>
            <person name="Jorgensen R.E."/>
            <person name="Joubert Y."/>
            <person name="Kaplan A."/>
            <person name="Kroger N."/>
            <person name="Kroth P.G."/>
            <person name="La Roche J."/>
            <person name="Lindquist E."/>
            <person name="Lommer M."/>
            <person name="Martin-Jezequel V."/>
            <person name="Lopez P.J."/>
            <person name="Lucas S."/>
            <person name="Mangogna M."/>
            <person name="McGinnis K."/>
            <person name="Medlin L.K."/>
            <person name="Montsant A."/>
            <person name="Oudot-Le Secq M.P."/>
            <person name="Napoli C."/>
            <person name="Obornik M."/>
            <person name="Parker M.S."/>
            <person name="Petit J.L."/>
            <person name="Porcel B.M."/>
            <person name="Poulsen N."/>
            <person name="Robison M."/>
            <person name="Rychlewski L."/>
            <person name="Rynearson T.A."/>
            <person name="Schmutz J."/>
            <person name="Shapiro H."/>
            <person name="Siaut M."/>
            <person name="Stanley M."/>
            <person name="Sussman M.R."/>
            <person name="Taylor A.R."/>
            <person name="Vardi A."/>
            <person name="von Dassow P."/>
            <person name="Vyverman W."/>
            <person name="Willis A."/>
            <person name="Wyrwicz L.S."/>
            <person name="Rokhsar D.S."/>
            <person name="Weissenbach J."/>
            <person name="Armbrust E.V."/>
            <person name="Green B.R."/>
            <person name="Van de Peer Y."/>
            <person name="Grigoriev I.V."/>
        </authorList>
    </citation>
    <scope>NUCLEOTIDE SEQUENCE [LARGE SCALE GENOMIC DNA]</scope>
    <source>
        <strain evidence="8 9">CCAP 1055/1</strain>
    </source>
</reference>
<dbReference type="HOGENOM" id="CLU_313422_0_0_1"/>
<dbReference type="PANTHER" id="PTHR44917">
    <property type="entry name" value="PROTEIN HIGH CHLOROPHYLL FLUORESCENT 107"/>
    <property type="match status" value="1"/>
</dbReference>
<feature type="compositionally biased region" description="Basic and acidic residues" evidence="5">
    <location>
        <begin position="293"/>
        <end position="310"/>
    </location>
</feature>
<dbReference type="AlphaFoldDB" id="B7FSR4"/>
<proteinExistence type="predicted"/>
<name>B7FSR4_PHATC</name>
<evidence type="ECO:0000256" key="1">
    <source>
        <dbReference type="ARBA" id="ARBA00004123"/>
    </source>
</evidence>
<dbReference type="SMART" id="SM00028">
    <property type="entry name" value="TPR"/>
    <property type="match status" value="5"/>
</dbReference>
<accession>B7FSR4</accession>
<dbReference type="Pfam" id="PF13432">
    <property type="entry name" value="TPR_16"/>
    <property type="match status" value="2"/>
</dbReference>
<feature type="transmembrane region" description="Helical" evidence="6">
    <location>
        <begin position="53"/>
        <end position="78"/>
    </location>
</feature>
<evidence type="ECO:0000259" key="7">
    <source>
        <dbReference type="Pfam" id="PF23231"/>
    </source>
</evidence>
<keyword evidence="4" id="KW-0802">TPR repeat</keyword>
<feature type="compositionally biased region" description="Polar residues" evidence="5">
    <location>
        <begin position="280"/>
        <end position="291"/>
    </location>
</feature>
<feature type="compositionally biased region" description="Polar residues" evidence="5">
    <location>
        <begin position="352"/>
        <end position="368"/>
    </location>
</feature>
<feature type="repeat" description="TPR" evidence="4">
    <location>
        <begin position="452"/>
        <end position="485"/>
    </location>
</feature>
<evidence type="ECO:0000256" key="2">
    <source>
        <dbReference type="ARBA" id="ARBA00022737"/>
    </source>
</evidence>
<dbReference type="Proteomes" id="UP000000759">
    <property type="component" value="Chromosome 2"/>
</dbReference>
<evidence type="ECO:0000256" key="6">
    <source>
        <dbReference type="SAM" id="Phobius"/>
    </source>
</evidence>
<dbReference type="GeneID" id="7197316"/>
<dbReference type="InParanoid" id="B7FSR4"/>
<evidence type="ECO:0000313" key="8">
    <source>
        <dbReference type="EMBL" id="EEC50524.1"/>
    </source>
</evidence>
<dbReference type="GO" id="GO:0006397">
    <property type="term" value="P:mRNA processing"/>
    <property type="evidence" value="ECO:0007669"/>
    <property type="project" value="InterPro"/>
</dbReference>
<dbReference type="PaxDb" id="2850-Phatr43587"/>
<dbReference type="PROSITE" id="PS50005">
    <property type="entry name" value="TPR"/>
    <property type="match status" value="3"/>
</dbReference>
<dbReference type="InterPro" id="IPR055430">
    <property type="entry name" value="HAT_Syf1_CNRKL1_C"/>
</dbReference>
<dbReference type="InterPro" id="IPR044624">
    <property type="entry name" value="Mbb1-like"/>
</dbReference>
<evidence type="ECO:0000256" key="5">
    <source>
        <dbReference type="SAM" id="MobiDB-lite"/>
    </source>
</evidence>
<protein>
    <recommendedName>
        <fullName evidence="7">Pre-mRNA-splicing factor Syf1/CRNKL1-like C-terminal HAT-repeats domain-containing protein</fullName>
    </recommendedName>
</protein>
<organism evidence="8 9">
    <name type="scientific">Phaeodactylum tricornutum (strain CCAP 1055/1)</name>
    <dbReference type="NCBI Taxonomy" id="556484"/>
    <lineage>
        <taxon>Eukaryota</taxon>
        <taxon>Sar</taxon>
        <taxon>Stramenopiles</taxon>
        <taxon>Ochrophyta</taxon>
        <taxon>Bacillariophyta</taxon>
        <taxon>Bacillariophyceae</taxon>
        <taxon>Bacillariophycidae</taxon>
        <taxon>Naviculales</taxon>
        <taxon>Phaeodactylaceae</taxon>
        <taxon>Phaeodactylum</taxon>
    </lineage>
</organism>
<dbReference type="SUPFAM" id="SSF81901">
    <property type="entry name" value="HCP-like"/>
    <property type="match status" value="1"/>
</dbReference>
<dbReference type="GO" id="GO:0005634">
    <property type="term" value="C:nucleus"/>
    <property type="evidence" value="ECO:0007669"/>
    <property type="project" value="UniProtKB-SubCell"/>
</dbReference>
<feature type="region of interest" description="Disordered" evidence="5">
    <location>
        <begin position="336"/>
        <end position="368"/>
    </location>
</feature>
<dbReference type="OrthoDB" id="541719at2759"/>
<dbReference type="SMART" id="SM00386">
    <property type="entry name" value="HAT"/>
    <property type="match status" value="8"/>
</dbReference>
<reference evidence="9" key="2">
    <citation type="submission" date="2008-08" db="EMBL/GenBank/DDBJ databases">
        <authorList>
            <consortium name="Diatom Consortium"/>
            <person name="Grigoriev I."/>
            <person name="Grimwood J."/>
            <person name="Kuo A."/>
            <person name="Otillar R.P."/>
            <person name="Salamov A."/>
            <person name="Detter J.C."/>
            <person name="Lindquist E."/>
            <person name="Shapiro H."/>
            <person name="Lucas S."/>
            <person name="Glavina del Rio T."/>
            <person name="Pitluck S."/>
            <person name="Rokhsar D."/>
            <person name="Bowler C."/>
        </authorList>
    </citation>
    <scope>GENOME REANNOTATION</scope>
    <source>
        <strain evidence="9">CCAP 1055/1</strain>
    </source>
</reference>
<evidence type="ECO:0000256" key="4">
    <source>
        <dbReference type="PROSITE-ProRule" id="PRU00339"/>
    </source>
</evidence>
<gene>
    <name evidence="8" type="ORF">PHATRDRAFT_43587</name>
</gene>